<evidence type="ECO:0000313" key="1">
    <source>
        <dbReference type="EMBL" id="SCQ23443.1"/>
    </source>
</evidence>
<dbReference type="EMBL" id="FMMM01000070">
    <property type="protein sequence ID" value="SCQ23443.1"/>
    <property type="molecule type" value="Genomic_DNA"/>
</dbReference>
<dbReference type="Proteomes" id="UP000182057">
    <property type="component" value="Unassembled WGS sequence"/>
</dbReference>
<organism evidence="1 2">
    <name type="scientific">Tannerella forsythia</name>
    <name type="common">Bacteroides forsythus</name>
    <dbReference type="NCBI Taxonomy" id="28112"/>
    <lineage>
        <taxon>Bacteria</taxon>
        <taxon>Pseudomonadati</taxon>
        <taxon>Bacteroidota</taxon>
        <taxon>Bacteroidia</taxon>
        <taxon>Bacteroidales</taxon>
        <taxon>Tannerellaceae</taxon>
        <taxon>Tannerella</taxon>
    </lineage>
</organism>
<protein>
    <submittedName>
        <fullName evidence="1">Uncharacterized protein</fullName>
    </submittedName>
</protein>
<sequence length="44" mass="5263">MGRGAEVISLYFFCNIALYKERGCLKMKDSLFLFLFFMIIRIYT</sequence>
<gene>
    <name evidence="1" type="ORF">TFUB20_02048</name>
</gene>
<evidence type="ECO:0000313" key="2">
    <source>
        <dbReference type="Proteomes" id="UP000182057"/>
    </source>
</evidence>
<proteinExistence type="predicted"/>
<reference evidence="1 2" key="1">
    <citation type="submission" date="2016-09" db="EMBL/GenBank/DDBJ databases">
        <authorList>
            <person name="Capua I."/>
            <person name="De Benedictis P."/>
            <person name="Joannis T."/>
            <person name="Lombin L.H."/>
            <person name="Cattoli G."/>
        </authorList>
    </citation>
    <scope>NUCLEOTIDE SEQUENCE [LARGE SCALE GENOMIC DNA]</scope>
    <source>
        <strain evidence="1 2">UB20</strain>
    </source>
</reference>
<dbReference type="AlphaFoldDB" id="A0A1D3UTP8"/>
<accession>A0A1D3UTP8</accession>
<name>A0A1D3UTP8_TANFO</name>